<comment type="caution">
    <text evidence="1">The sequence shown here is derived from an EMBL/GenBank/DDBJ whole genome shotgun (WGS) entry which is preliminary data.</text>
</comment>
<proteinExistence type="predicted"/>
<evidence type="ECO:0000313" key="2">
    <source>
        <dbReference type="Proteomes" id="UP000016567"/>
    </source>
</evidence>
<keyword evidence="2" id="KW-1185">Reference proteome</keyword>
<gene>
    <name evidence="1" type="ORF">VAZ01S_050_00010</name>
</gene>
<dbReference type="AlphaFoldDB" id="U3C5K0"/>
<evidence type="ECO:0000313" key="1">
    <source>
        <dbReference type="EMBL" id="GAD76689.1"/>
    </source>
</evidence>
<reference evidence="1 2" key="1">
    <citation type="submission" date="2013-09" db="EMBL/GenBank/DDBJ databases">
        <title>Whole genome shotgun sequence of Vibrio azureus NBRC 104587.</title>
        <authorList>
            <person name="Isaki S."/>
            <person name="Hosoyama A."/>
            <person name="Numata M."/>
            <person name="Hashimoto M."/>
            <person name="Hosoyama Y."/>
            <person name="Tsuchikane K."/>
            <person name="Noguchi M."/>
            <person name="Hirakata S."/>
            <person name="Ichikawa N."/>
            <person name="Ohji S."/>
            <person name="Yamazoe A."/>
            <person name="Fujita N."/>
        </authorList>
    </citation>
    <scope>NUCLEOTIDE SEQUENCE [LARGE SCALE GENOMIC DNA]</scope>
    <source>
        <strain evidence="1 2">NBRC 104587</strain>
    </source>
</reference>
<protein>
    <submittedName>
        <fullName evidence="1">Uncharacterized protein</fullName>
    </submittedName>
</protein>
<dbReference type="EMBL" id="BATL01000050">
    <property type="protein sequence ID" value="GAD76689.1"/>
    <property type="molecule type" value="Genomic_DNA"/>
</dbReference>
<dbReference type="Proteomes" id="UP000016567">
    <property type="component" value="Unassembled WGS sequence"/>
</dbReference>
<sequence length="72" mass="7993">MSDYLPSGLPPFKDILQSYHCSEEPDKREMAVICALELIRVNTLGQSAIKLREGISMLDGLADTIQEALNKD</sequence>
<name>U3C5K0_9VIBR</name>
<accession>U3C5K0</accession>
<dbReference type="RefSeq" id="WP_021710436.1">
    <property type="nucleotide sequence ID" value="NZ_BAOB01000535.1"/>
</dbReference>
<organism evidence="1 2">
    <name type="scientific">Vibrio azureus NBRC 104587</name>
    <dbReference type="NCBI Taxonomy" id="1219077"/>
    <lineage>
        <taxon>Bacteria</taxon>
        <taxon>Pseudomonadati</taxon>
        <taxon>Pseudomonadota</taxon>
        <taxon>Gammaproteobacteria</taxon>
        <taxon>Vibrionales</taxon>
        <taxon>Vibrionaceae</taxon>
        <taxon>Vibrio</taxon>
    </lineage>
</organism>